<dbReference type="eggNOG" id="COG1846">
    <property type="taxonomic scope" value="Bacteria"/>
</dbReference>
<dbReference type="InterPro" id="IPR036390">
    <property type="entry name" value="WH_DNA-bd_sf"/>
</dbReference>
<dbReference type="PANTHER" id="PTHR13947:SF37">
    <property type="entry name" value="LD18367P"/>
    <property type="match status" value="1"/>
</dbReference>
<dbReference type="PANTHER" id="PTHR13947">
    <property type="entry name" value="GNAT FAMILY N-ACETYLTRANSFERASE"/>
    <property type="match status" value="1"/>
</dbReference>
<evidence type="ECO:0000313" key="4">
    <source>
        <dbReference type="EMBL" id="EZP84500.1"/>
    </source>
</evidence>
<dbReference type="Gene3D" id="3.40.630.30">
    <property type="match status" value="1"/>
</dbReference>
<dbReference type="PROSITE" id="PS51186">
    <property type="entry name" value="GNAT"/>
    <property type="match status" value="1"/>
</dbReference>
<evidence type="ECO:0000259" key="3">
    <source>
        <dbReference type="PROSITE" id="PS51186"/>
    </source>
</evidence>
<dbReference type="GO" id="GO:0008080">
    <property type="term" value="F:N-acetyltransferase activity"/>
    <property type="evidence" value="ECO:0007669"/>
    <property type="project" value="InterPro"/>
</dbReference>
<organism evidence="4 5">
    <name type="scientific">Novosphingobium resinovorum</name>
    <dbReference type="NCBI Taxonomy" id="158500"/>
    <lineage>
        <taxon>Bacteria</taxon>
        <taxon>Pseudomonadati</taxon>
        <taxon>Pseudomonadota</taxon>
        <taxon>Alphaproteobacteria</taxon>
        <taxon>Sphingomonadales</taxon>
        <taxon>Sphingomonadaceae</taxon>
        <taxon>Novosphingobium</taxon>
    </lineage>
</organism>
<reference evidence="4 5" key="1">
    <citation type="submission" date="2014-03" db="EMBL/GenBank/DDBJ databases">
        <title>Whole genome sequence of Novosphingobium resinovorum KF1.</title>
        <authorList>
            <person name="Gan H.M."/>
            <person name="Gan H.Y."/>
            <person name="Chew T.H."/>
            <person name="Savka M.A."/>
        </authorList>
    </citation>
    <scope>NUCLEOTIDE SEQUENCE [LARGE SCALE GENOMIC DNA]</scope>
    <source>
        <strain evidence="4 5">KF1</strain>
    </source>
</reference>
<dbReference type="eggNOG" id="COG0456">
    <property type="taxonomic scope" value="Bacteria"/>
</dbReference>
<dbReference type="Proteomes" id="UP000024329">
    <property type="component" value="Unassembled WGS sequence"/>
</dbReference>
<dbReference type="InterPro" id="IPR036388">
    <property type="entry name" value="WH-like_DNA-bd_sf"/>
</dbReference>
<gene>
    <name evidence="4" type="ORF">BV97_00255</name>
</gene>
<evidence type="ECO:0000256" key="1">
    <source>
        <dbReference type="ARBA" id="ARBA00022679"/>
    </source>
</evidence>
<dbReference type="Gene3D" id="1.10.10.10">
    <property type="entry name" value="Winged helix-like DNA-binding domain superfamily/Winged helix DNA-binding domain"/>
    <property type="match status" value="1"/>
</dbReference>
<dbReference type="RefSeq" id="WP_036522559.1">
    <property type="nucleotide sequence ID" value="NZ_JFYZ01000001.1"/>
</dbReference>
<dbReference type="SUPFAM" id="SSF55729">
    <property type="entry name" value="Acyl-CoA N-acyltransferases (Nat)"/>
    <property type="match status" value="1"/>
</dbReference>
<dbReference type="STRING" id="158500.BES08_01345"/>
<dbReference type="InterPro" id="IPR016181">
    <property type="entry name" value="Acyl_CoA_acyltransferase"/>
</dbReference>
<feature type="domain" description="HTH marR-type" evidence="2">
    <location>
        <begin position="1"/>
        <end position="136"/>
    </location>
</feature>
<evidence type="ECO:0000259" key="2">
    <source>
        <dbReference type="PROSITE" id="PS50995"/>
    </source>
</evidence>
<dbReference type="Pfam" id="PF12802">
    <property type="entry name" value="MarR_2"/>
    <property type="match status" value="1"/>
</dbReference>
<proteinExistence type="predicted"/>
<dbReference type="SUPFAM" id="SSF46785">
    <property type="entry name" value="Winged helix' DNA-binding domain"/>
    <property type="match status" value="1"/>
</dbReference>
<keyword evidence="1" id="KW-0808">Transferase</keyword>
<dbReference type="InterPro" id="IPR000835">
    <property type="entry name" value="HTH_MarR-typ"/>
</dbReference>
<name>A0A031K5G5_9SPHN</name>
<dbReference type="SMART" id="SM00347">
    <property type="entry name" value="HTH_MARR"/>
    <property type="match status" value="1"/>
</dbReference>
<dbReference type="PATRIC" id="fig|158500.4.peg.263"/>
<dbReference type="GO" id="GO:0003700">
    <property type="term" value="F:DNA-binding transcription factor activity"/>
    <property type="evidence" value="ECO:0007669"/>
    <property type="project" value="InterPro"/>
</dbReference>
<sequence>MNQAIDAIRTFNRFFTRHVGAIDARFLDTDANLPEARLLFEIARLGPVLANVLQAELGLDRGYLSRMIARFEERGWVARDRLDSDARARPIRLTQAGQAAFEEIDGRQRDAVAHDLERLSATERDDLVQALTRARLLLDRQAPDAFTIRDARVGEVSQVAARQSVLYAESHSWGHGLEVVEAETTAAFLRNSDAERERCWVADLGGVMAGAVFLTDEGEGTARLRLLHVEPFARRRGIGDALVAGCLDFAREKGYRQVVLWTHTVLEAARRIYARNGFECIDTQVHHTFGEPVQGETWRAEL</sequence>
<dbReference type="Pfam" id="PF00583">
    <property type="entry name" value="Acetyltransf_1"/>
    <property type="match status" value="1"/>
</dbReference>
<dbReference type="AlphaFoldDB" id="A0A031K5G5"/>
<dbReference type="EMBL" id="JFYZ01000001">
    <property type="protein sequence ID" value="EZP84500.1"/>
    <property type="molecule type" value="Genomic_DNA"/>
</dbReference>
<protein>
    <submittedName>
        <fullName evidence="4">MarR family transcriptional regulator</fullName>
    </submittedName>
</protein>
<feature type="domain" description="N-acetyltransferase" evidence="3">
    <location>
        <begin position="146"/>
        <end position="302"/>
    </location>
</feature>
<dbReference type="InterPro" id="IPR000182">
    <property type="entry name" value="GNAT_dom"/>
</dbReference>
<comment type="caution">
    <text evidence="4">The sequence shown here is derived from an EMBL/GenBank/DDBJ whole genome shotgun (WGS) entry which is preliminary data.</text>
</comment>
<evidence type="ECO:0000313" key="5">
    <source>
        <dbReference type="Proteomes" id="UP000024329"/>
    </source>
</evidence>
<dbReference type="InterPro" id="IPR050769">
    <property type="entry name" value="NAT_camello-type"/>
</dbReference>
<accession>A0A031K5G5</accession>
<dbReference type="PROSITE" id="PS50995">
    <property type="entry name" value="HTH_MARR_2"/>
    <property type="match status" value="1"/>
</dbReference>
<dbReference type="CDD" id="cd04301">
    <property type="entry name" value="NAT_SF"/>
    <property type="match status" value="1"/>
</dbReference>